<evidence type="ECO:0000259" key="11">
    <source>
        <dbReference type="PROSITE" id="PS50893"/>
    </source>
</evidence>
<evidence type="ECO:0000256" key="2">
    <source>
        <dbReference type="ARBA" id="ARBA00005417"/>
    </source>
</evidence>
<evidence type="ECO:0000313" key="13">
    <source>
        <dbReference type="Proteomes" id="UP000286947"/>
    </source>
</evidence>
<dbReference type="Gene3D" id="3.40.50.300">
    <property type="entry name" value="P-loop containing nucleotide triphosphate hydrolases"/>
    <property type="match status" value="1"/>
</dbReference>
<keyword evidence="3" id="KW-0813">Transport</keyword>
<dbReference type="PROSITE" id="PS00383">
    <property type="entry name" value="TYR_PHOSPHATASE_1"/>
    <property type="match status" value="1"/>
</dbReference>
<name>A0A433SF23_9BURK</name>
<evidence type="ECO:0000256" key="8">
    <source>
        <dbReference type="ARBA" id="ARBA00023136"/>
    </source>
</evidence>
<sequence>MLHIQNLTVKFEQKKILRSINLDIPQQGVTAILGPSGTGKSSLMRTLTEWSDAGGKLPAWVVEGAIVTEPQNQPVKIGLVGQRPKLALASVQENLMSEWPLREQLTWQEQQSRLAAFLQDYGQQGLLEKLKTNLFDLPAAQKSIVAILSKVLAGYDMLLIDEPTAEMTEEEARPVLDLVRQLGQRMAVVLVTHSIAQAKDVADRVALMASGCVQEAGDAKAFFAAPSTEVGASFLRTGSCPEMAYEESEHDHDSDAAPELFTSNVSALHQADRGVAPDFSSGAMTEAFDPVAWAKSDEAKAKTEQVGPKGFNWMLKDMLAGTPLPGLLRDVNDDLQALKDAGITWLISLTEVPFDAKLAAPYGISCSAVSMPDMAAPTIEQAEKLCRFIEKKLTENEKIAVHCKGGQGRTGTVLGCYMIWQAQGMLTGKDALKVVRSVDRGWVQSIEQIEFLNQFADWVASQPGLSFTVSDKVVL</sequence>
<dbReference type="InterPro" id="IPR003593">
    <property type="entry name" value="AAA+_ATPase"/>
</dbReference>
<dbReference type="PROSITE" id="PS50893">
    <property type="entry name" value="ABC_TRANSPORTER_2"/>
    <property type="match status" value="1"/>
</dbReference>
<keyword evidence="13" id="KW-1185">Reference proteome</keyword>
<dbReference type="SUPFAM" id="SSF52799">
    <property type="entry name" value="(Phosphotyrosine protein) phosphatases II"/>
    <property type="match status" value="1"/>
</dbReference>
<organism evidence="12 13">
    <name type="scientific">Saezia sanguinis</name>
    <dbReference type="NCBI Taxonomy" id="1965230"/>
    <lineage>
        <taxon>Bacteria</taxon>
        <taxon>Pseudomonadati</taxon>
        <taxon>Pseudomonadota</taxon>
        <taxon>Betaproteobacteria</taxon>
        <taxon>Burkholderiales</taxon>
        <taxon>Saeziaceae</taxon>
        <taxon>Saezia</taxon>
    </lineage>
</organism>
<evidence type="ECO:0000256" key="1">
    <source>
        <dbReference type="ARBA" id="ARBA00004202"/>
    </source>
</evidence>
<evidence type="ECO:0000256" key="7">
    <source>
        <dbReference type="ARBA" id="ARBA00022840"/>
    </source>
</evidence>
<dbReference type="Gene3D" id="3.90.190.10">
    <property type="entry name" value="Protein tyrosine phosphatase superfamily"/>
    <property type="match status" value="1"/>
</dbReference>
<evidence type="ECO:0000259" key="10">
    <source>
        <dbReference type="PROSITE" id="PS50056"/>
    </source>
</evidence>
<comment type="subcellular location">
    <subcellularLocation>
        <location evidence="1">Cell membrane</location>
        <topology evidence="1">Peripheral membrane protein</topology>
    </subcellularLocation>
</comment>
<dbReference type="Proteomes" id="UP000286947">
    <property type="component" value="Unassembled WGS sequence"/>
</dbReference>
<evidence type="ECO:0000256" key="5">
    <source>
        <dbReference type="ARBA" id="ARBA00022741"/>
    </source>
</evidence>
<dbReference type="GO" id="GO:0005886">
    <property type="term" value="C:plasma membrane"/>
    <property type="evidence" value="ECO:0007669"/>
    <property type="project" value="UniProtKB-SubCell"/>
</dbReference>
<keyword evidence="5" id="KW-0547">Nucleotide-binding</keyword>
<feature type="domain" description="ABC transporter" evidence="11">
    <location>
        <begin position="2"/>
        <end position="235"/>
    </location>
</feature>
<dbReference type="InterPro" id="IPR003439">
    <property type="entry name" value="ABC_transporter-like_ATP-bd"/>
</dbReference>
<comment type="similarity">
    <text evidence="2">Belongs to the ABC transporter superfamily.</text>
</comment>
<protein>
    <submittedName>
        <fullName evidence="12">Arginine transport ATP-binding protein ArtM</fullName>
    </submittedName>
</protein>
<dbReference type="PROSITE" id="PS50056">
    <property type="entry name" value="TYR_PHOSPHATASE_2"/>
    <property type="match status" value="1"/>
</dbReference>
<dbReference type="InterPro" id="IPR000387">
    <property type="entry name" value="Tyr_Pase_dom"/>
</dbReference>
<dbReference type="InterPro" id="IPR050086">
    <property type="entry name" value="MetN_ABC_transporter-like"/>
</dbReference>
<feature type="domain" description="Tyrosine specific protein phosphatases" evidence="10">
    <location>
        <begin position="380"/>
        <end position="450"/>
    </location>
</feature>
<gene>
    <name evidence="12" type="primary">artM_1</name>
    <name evidence="12" type="ORF">CUZ56_01266</name>
</gene>
<dbReference type="PROSITE" id="PS50054">
    <property type="entry name" value="TYR_PHOSPHATASE_DUAL"/>
    <property type="match status" value="1"/>
</dbReference>
<reference evidence="12 13" key="1">
    <citation type="submission" date="2018-01" db="EMBL/GenBank/DDBJ databases">
        <title>Saezia sanguinis gen. nov., sp. nov., in the order Burkholderiales isolated from human blood.</title>
        <authorList>
            <person name="Medina-Pascual M.J."/>
            <person name="Valdezate S."/>
            <person name="Monzon S."/>
            <person name="Cuesta I."/>
            <person name="Carrasco G."/>
            <person name="Villalon P."/>
            <person name="Saez-Nieto J.A."/>
        </authorList>
    </citation>
    <scope>NUCLEOTIDE SEQUENCE [LARGE SCALE GENOMIC DNA]</scope>
    <source>
        <strain evidence="12 13">CNM695-12</strain>
    </source>
</reference>
<dbReference type="Pfam" id="PF00005">
    <property type="entry name" value="ABC_tran"/>
    <property type="match status" value="1"/>
</dbReference>
<dbReference type="InterPro" id="IPR029021">
    <property type="entry name" value="Prot-tyrosine_phosphatase-like"/>
</dbReference>
<evidence type="ECO:0000256" key="6">
    <source>
        <dbReference type="ARBA" id="ARBA00022801"/>
    </source>
</evidence>
<dbReference type="OrthoDB" id="196319at2"/>
<dbReference type="PANTHER" id="PTHR43166">
    <property type="entry name" value="AMINO ACID IMPORT ATP-BINDING PROTEIN"/>
    <property type="match status" value="1"/>
</dbReference>
<dbReference type="FunFam" id="3.90.190.10:FF:000157">
    <property type="entry name" value="Protein-tyrosine phosphatase"/>
    <property type="match status" value="1"/>
</dbReference>
<accession>A0A433SF23</accession>
<feature type="domain" description="Tyrosine-protein phosphatase" evidence="9">
    <location>
        <begin position="310"/>
        <end position="464"/>
    </location>
</feature>
<keyword evidence="6" id="KW-0378">Hydrolase</keyword>
<evidence type="ECO:0000259" key="9">
    <source>
        <dbReference type="PROSITE" id="PS50054"/>
    </source>
</evidence>
<evidence type="ECO:0000256" key="4">
    <source>
        <dbReference type="ARBA" id="ARBA00022475"/>
    </source>
</evidence>
<proteinExistence type="inferred from homology"/>
<dbReference type="PANTHER" id="PTHR43166:SF9">
    <property type="entry name" value="GLUTAMATE_ASPARTATE IMPORT ATP-BINDING PROTEIN GLTL"/>
    <property type="match status" value="1"/>
</dbReference>
<keyword evidence="8" id="KW-0472">Membrane</keyword>
<dbReference type="SUPFAM" id="SSF52540">
    <property type="entry name" value="P-loop containing nucleoside triphosphate hydrolases"/>
    <property type="match status" value="1"/>
</dbReference>
<comment type="caution">
    <text evidence="12">The sequence shown here is derived from an EMBL/GenBank/DDBJ whole genome shotgun (WGS) entry which is preliminary data.</text>
</comment>
<dbReference type="AlphaFoldDB" id="A0A433SF23"/>
<keyword evidence="7 12" id="KW-0067">ATP-binding</keyword>
<evidence type="ECO:0000313" key="12">
    <source>
        <dbReference type="EMBL" id="RUS67322.1"/>
    </source>
</evidence>
<dbReference type="GO" id="GO:0005524">
    <property type="term" value="F:ATP binding"/>
    <property type="evidence" value="ECO:0007669"/>
    <property type="project" value="UniProtKB-KW"/>
</dbReference>
<keyword evidence="4" id="KW-1003">Cell membrane</keyword>
<dbReference type="GO" id="GO:0016887">
    <property type="term" value="F:ATP hydrolysis activity"/>
    <property type="evidence" value="ECO:0007669"/>
    <property type="project" value="InterPro"/>
</dbReference>
<dbReference type="Pfam" id="PF22785">
    <property type="entry name" value="Tc-R-P"/>
    <property type="match status" value="1"/>
</dbReference>
<dbReference type="InterPro" id="IPR016130">
    <property type="entry name" value="Tyr_Pase_AS"/>
</dbReference>
<evidence type="ECO:0000256" key="3">
    <source>
        <dbReference type="ARBA" id="ARBA00022448"/>
    </source>
</evidence>
<dbReference type="InterPro" id="IPR027417">
    <property type="entry name" value="P-loop_NTPase"/>
</dbReference>
<dbReference type="EMBL" id="PQSP01000002">
    <property type="protein sequence ID" value="RUS67322.1"/>
    <property type="molecule type" value="Genomic_DNA"/>
</dbReference>
<dbReference type="SMART" id="SM00382">
    <property type="entry name" value="AAA"/>
    <property type="match status" value="1"/>
</dbReference>
<dbReference type="InterPro" id="IPR020422">
    <property type="entry name" value="TYR_PHOSPHATASE_DUAL_dom"/>
</dbReference>
<dbReference type="RefSeq" id="WP_126979261.1">
    <property type="nucleotide sequence ID" value="NZ_PQSP01000002.1"/>
</dbReference>